<accession>F2Q0H0</accession>
<dbReference type="VEuPathDB" id="FungiDB:TEQG_06623"/>
<gene>
    <name evidence="1" type="ORF">TEQG_06623</name>
</gene>
<dbReference type="AlphaFoldDB" id="F2Q0H0"/>
<keyword evidence="2" id="KW-1185">Reference proteome</keyword>
<organism evidence="1 2">
    <name type="scientific">Trichophyton equinum (strain ATCC MYA-4606 / CBS 127.97)</name>
    <name type="common">Horse ringworm fungus</name>
    <dbReference type="NCBI Taxonomy" id="559882"/>
    <lineage>
        <taxon>Eukaryota</taxon>
        <taxon>Fungi</taxon>
        <taxon>Dikarya</taxon>
        <taxon>Ascomycota</taxon>
        <taxon>Pezizomycotina</taxon>
        <taxon>Eurotiomycetes</taxon>
        <taxon>Eurotiomycetidae</taxon>
        <taxon>Onygenales</taxon>
        <taxon>Arthrodermataceae</taxon>
        <taxon>Trichophyton</taxon>
    </lineage>
</organism>
<protein>
    <submittedName>
        <fullName evidence="1">Uncharacterized protein</fullName>
    </submittedName>
</protein>
<proteinExistence type="predicted"/>
<dbReference type="Proteomes" id="UP000009169">
    <property type="component" value="Unassembled WGS sequence"/>
</dbReference>
<dbReference type="HOGENOM" id="CLU_1138698_0_0_1"/>
<evidence type="ECO:0000313" key="2">
    <source>
        <dbReference type="Proteomes" id="UP000009169"/>
    </source>
</evidence>
<dbReference type="EMBL" id="DS995763">
    <property type="protein sequence ID" value="EGE07638.1"/>
    <property type="molecule type" value="Genomic_DNA"/>
</dbReference>
<name>F2Q0H0_TRIEC</name>
<sequence length="244" mass="27995">MTQLYELILIGLADLWRAMEWRWAADTLQDSGLLKISKFVRVTPVLQEADIISHRTRQRSPNTTTEYELHSYLMAVIYGLLGRSGCESIIKRPELACRITINICSLWSGLLHTSILYFRHRVCKEDALEHASEDSSVRQWADRASPIDVLCTKLVPQPNYPCLDILSFSLQKNKGREKRGQLKGWPEKMLPSLPFGYPSLVLSNAKNILANEEEIPAKYSFIFGFLPLYREGYTCVSRPEIDSW</sequence>
<evidence type="ECO:0000313" key="1">
    <source>
        <dbReference type="EMBL" id="EGE07638.1"/>
    </source>
</evidence>
<reference evidence="2" key="1">
    <citation type="journal article" date="2012" name="MBio">
        <title>Comparative genome analysis of Trichophyton rubrum and related dermatophytes reveals candidate genes involved in infection.</title>
        <authorList>
            <person name="Martinez D.A."/>
            <person name="Oliver B.G."/>
            <person name="Graeser Y."/>
            <person name="Goldberg J.M."/>
            <person name="Li W."/>
            <person name="Martinez-Rossi N.M."/>
            <person name="Monod M."/>
            <person name="Shelest E."/>
            <person name="Barton R.C."/>
            <person name="Birch E."/>
            <person name="Brakhage A.A."/>
            <person name="Chen Z."/>
            <person name="Gurr S.J."/>
            <person name="Heiman D."/>
            <person name="Heitman J."/>
            <person name="Kosti I."/>
            <person name="Rossi A."/>
            <person name="Saif S."/>
            <person name="Samalova M."/>
            <person name="Saunders C.W."/>
            <person name="Shea T."/>
            <person name="Summerbell R.C."/>
            <person name="Xu J."/>
            <person name="Young S."/>
            <person name="Zeng Q."/>
            <person name="Birren B.W."/>
            <person name="Cuomo C.A."/>
            <person name="White T.C."/>
        </authorList>
    </citation>
    <scope>NUCLEOTIDE SEQUENCE [LARGE SCALE GENOMIC DNA]</scope>
    <source>
        <strain evidence="2">ATCC MYA-4606 / CBS 127.97</strain>
    </source>
</reference>